<accession>X1E3K0</accession>
<proteinExistence type="predicted"/>
<dbReference type="AlphaFoldDB" id="X1E3K0"/>
<protein>
    <submittedName>
        <fullName evidence="1">Uncharacterized protein</fullName>
    </submittedName>
</protein>
<feature type="non-terminal residue" evidence="1">
    <location>
        <position position="1"/>
    </location>
</feature>
<reference evidence="1" key="1">
    <citation type="journal article" date="2014" name="Front. Microbiol.">
        <title>High frequency of phylogenetically diverse reductive dehalogenase-homologous genes in deep subseafloor sedimentary metagenomes.</title>
        <authorList>
            <person name="Kawai M."/>
            <person name="Futagami T."/>
            <person name="Toyoda A."/>
            <person name="Takaki Y."/>
            <person name="Nishi S."/>
            <person name="Hori S."/>
            <person name="Arai W."/>
            <person name="Tsubouchi T."/>
            <person name="Morono Y."/>
            <person name="Uchiyama I."/>
            <person name="Ito T."/>
            <person name="Fujiyama A."/>
            <person name="Inagaki F."/>
            <person name="Takami H."/>
        </authorList>
    </citation>
    <scope>NUCLEOTIDE SEQUENCE</scope>
    <source>
        <strain evidence="1">Expedition CK06-06</strain>
    </source>
</reference>
<comment type="caution">
    <text evidence="1">The sequence shown here is derived from an EMBL/GenBank/DDBJ whole genome shotgun (WGS) entry which is preliminary data.</text>
</comment>
<name>X1E3K0_9ZZZZ</name>
<sequence length="222" mass="24395">YLVTRPRKENVAVAKLKGPLMSLGASGKLADTLVFFPWKGINAVREYVIPANPDTQAQKDQRDYVRKGVAMVHTAQADVNFPTTSADQIAYSALAAAKGRIITWFNQAIKLWIDVKVAGKIPIIYSDGYLLDKSATDARPILVIHEETGERLINGKFYLGSSKTNLIKPKVGHVVPGLRVDLEAGEGFDDLTVGDKYFWQFRPDPTDDCAGADSGIYYFVAS</sequence>
<dbReference type="EMBL" id="BARU01003759">
    <property type="protein sequence ID" value="GAH27117.1"/>
    <property type="molecule type" value="Genomic_DNA"/>
</dbReference>
<gene>
    <name evidence="1" type="ORF">S03H2_07932</name>
</gene>
<organism evidence="1">
    <name type="scientific">marine sediment metagenome</name>
    <dbReference type="NCBI Taxonomy" id="412755"/>
    <lineage>
        <taxon>unclassified sequences</taxon>
        <taxon>metagenomes</taxon>
        <taxon>ecological metagenomes</taxon>
    </lineage>
</organism>
<evidence type="ECO:0000313" key="1">
    <source>
        <dbReference type="EMBL" id="GAH27117.1"/>
    </source>
</evidence>